<accession>A0A8E0VEE5</accession>
<evidence type="ECO:0000256" key="5">
    <source>
        <dbReference type="ARBA" id="ARBA00043667"/>
    </source>
</evidence>
<dbReference type="AlphaFoldDB" id="A0A8E0VEE5"/>
<evidence type="ECO:0000256" key="3">
    <source>
        <dbReference type="ARBA" id="ARBA00026104"/>
    </source>
</evidence>
<proteinExistence type="inferred from homology"/>
<organism evidence="13 14">
    <name type="scientific">Fasciolopsis buskii</name>
    <dbReference type="NCBI Taxonomy" id="27845"/>
    <lineage>
        <taxon>Eukaryota</taxon>
        <taxon>Metazoa</taxon>
        <taxon>Spiralia</taxon>
        <taxon>Lophotrochozoa</taxon>
        <taxon>Platyhelminthes</taxon>
        <taxon>Trematoda</taxon>
        <taxon>Digenea</taxon>
        <taxon>Plagiorchiida</taxon>
        <taxon>Echinostomata</taxon>
        <taxon>Echinostomatoidea</taxon>
        <taxon>Fasciolidae</taxon>
        <taxon>Fasciolopsis</taxon>
    </lineage>
</organism>
<comment type="similarity">
    <text evidence="1">Belongs to the AB hydrolase superfamily.</text>
</comment>
<evidence type="ECO:0000259" key="12">
    <source>
        <dbReference type="Pfam" id="PF00561"/>
    </source>
</evidence>
<dbReference type="EC" id="3.1.1.116" evidence="3"/>
<dbReference type="GO" id="GO:0016787">
    <property type="term" value="F:hydrolase activity"/>
    <property type="evidence" value="ECO:0007669"/>
    <property type="project" value="UniProtKB-KW"/>
</dbReference>
<keyword evidence="14" id="KW-1185">Reference proteome</keyword>
<feature type="domain" description="AB hydrolase-1" evidence="12">
    <location>
        <begin position="5"/>
        <end position="163"/>
    </location>
</feature>
<evidence type="ECO:0000256" key="10">
    <source>
        <dbReference type="ARBA" id="ARBA00048513"/>
    </source>
</evidence>
<dbReference type="InterPro" id="IPR029058">
    <property type="entry name" value="AB_hydrolase_fold"/>
</dbReference>
<dbReference type="Pfam" id="PF00561">
    <property type="entry name" value="Abhydrolase_1"/>
    <property type="match status" value="1"/>
</dbReference>
<gene>
    <name evidence="13" type="ORF">FBUS_05708</name>
</gene>
<evidence type="ECO:0000256" key="6">
    <source>
        <dbReference type="ARBA" id="ARBA00043742"/>
    </source>
</evidence>
<comment type="catalytic activity">
    <reaction evidence="11">
        <text>1-octadecanoyl-2-(5Z,8Z,11Z,14Z-eicosatetraenoyl)-sn-glycerol + H2O = 2-(5Z,8Z,11Z,14Z-eicosatetraenoyl)-glycerol + octadecanoate + H(+)</text>
        <dbReference type="Rhea" id="RHEA:38507"/>
        <dbReference type="ChEBI" id="CHEBI:15377"/>
        <dbReference type="ChEBI" id="CHEBI:15378"/>
        <dbReference type="ChEBI" id="CHEBI:25629"/>
        <dbReference type="ChEBI" id="CHEBI:52392"/>
        <dbReference type="ChEBI" id="CHEBI:75728"/>
    </reaction>
</comment>
<evidence type="ECO:0000256" key="9">
    <source>
        <dbReference type="ARBA" id="ARBA00048504"/>
    </source>
</evidence>
<dbReference type="SUPFAM" id="SSF53474">
    <property type="entry name" value="alpha/beta-Hydrolases"/>
    <property type="match status" value="1"/>
</dbReference>
<evidence type="ECO:0000256" key="11">
    <source>
        <dbReference type="ARBA" id="ARBA00048919"/>
    </source>
</evidence>
<keyword evidence="2 13" id="KW-0378">Hydrolase</keyword>
<protein>
    <recommendedName>
        <fullName evidence="7">sn-1-specific diacylglycerol lipase ABHD11</fullName>
        <ecNumber evidence="3">3.1.1.116</ecNumber>
    </recommendedName>
    <alternativeName>
        <fullName evidence="4">Alpha/beta hydrolase domain-containing protein 11</fullName>
    </alternativeName>
</protein>
<comment type="catalytic activity">
    <reaction evidence="5">
        <text>a 1,2-diacyl-sn-glycerol + H2O = a 2-acylglycerol + a fatty acid + H(+)</text>
        <dbReference type="Rhea" id="RHEA:33275"/>
        <dbReference type="ChEBI" id="CHEBI:15377"/>
        <dbReference type="ChEBI" id="CHEBI:15378"/>
        <dbReference type="ChEBI" id="CHEBI:17389"/>
        <dbReference type="ChEBI" id="CHEBI:17815"/>
        <dbReference type="ChEBI" id="CHEBI:28868"/>
        <dbReference type="EC" id="3.1.1.116"/>
    </reaction>
</comment>
<dbReference type="PANTHER" id="PTHR46118:SF4">
    <property type="entry name" value="PROTEIN ABHD11"/>
    <property type="match status" value="1"/>
</dbReference>
<evidence type="ECO:0000256" key="7">
    <source>
        <dbReference type="ARBA" id="ARBA00044064"/>
    </source>
</evidence>
<comment type="catalytic activity">
    <reaction evidence="6">
        <text>a 1,3-diacyl-sn-glycerol + H2O = a 1-acyl-sn-glycerol + a fatty acid + H(+)</text>
        <dbReference type="Rhea" id="RHEA:38503"/>
        <dbReference type="ChEBI" id="CHEBI:15377"/>
        <dbReference type="ChEBI" id="CHEBI:15378"/>
        <dbReference type="ChEBI" id="CHEBI:28868"/>
        <dbReference type="ChEBI" id="CHEBI:64683"/>
        <dbReference type="ChEBI" id="CHEBI:77272"/>
    </reaction>
</comment>
<name>A0A8E0VEE5_9TREM</name>
<dbReference type="OrthoDB" id="8119704at2759"/>
<sequence length="190" mass="21546">MQSLEKPERFQKLVVVDSCPVFSHGAHGMVSYLRLMTQADFYKAERESDGSLPGVRAYFMDVWKDAVPNELVRQFLLTNLELNGHEFGWRLNLKAIEEYWPQIVGFPDSDMFGCKYNGPALFVAGGKSEHIRYSNIPAIKNYFPRARVVRVANAGHWVHVDAPHTLLALLTAFVKGPAEQLPLENVEELN</sequence>
<evidence type="ECO:0000256" key="2">
    <source>
        <dbReference type="ARBA" id="ARBA00022801"/>
    </source>
</evidence>
<comment type="catalytic activity">
    <reaction evidence="8">
        <text>1-octadecanoyl-2-(4Z,7Z,10Z,13Z,16Z,19Z-docosahexaenoyl)-sn-glycerol + H2O = 2-(4Z,7Z,10Z,13Z,16Z,19Z-docosahexaenoyl)-glycerol + octadecanoate + H(+)</text>
        <dbReference type="Rhea" id="RHEA:77107"/>
        <dbReference type="ChEBI" id="CHEBI:15377"/>
        <dbReference type="ChEBI" id="CHEBI:15378"/>
        <dbReference type="ChEBI" id="CHEBI:25629"/>
        <dbReference type="ChEBI" id="CHEBI:77129"/>
        <dbReference type="ChEBI" id="CHEBI:186738"/>
    </reaction>
</comment>
<reference evidence="13" key="1">
    <citation type="submission" date="2019-05" db="EMBL/GenBank/DDBJ databases">
        <title>Annotation for the trematode Fasciolopsis buski.</title>
        <authorList>
            <person name="Choi Y.-J."/>
        </authorList>
    </citation>
    <scope>NUCLEOTIDE SEQUENCE</scope>
    <source>
        <strain evidence="13">HT</strain>
        <tissue evidence="13">Whole worm</tissue>
    </source>
</reference>
<dbReference type="InterPro" id="IPR000073">
    <property type="entry name" value="AB_hydrolase_1"/>
</dbReference>
<comment type="catalytic activity">
    <reaction evidence="10">
        <text>1-octadecanoyl-2-(9Z-octadecenoyl)-sn-glycerol + H2O = 2-(9Z-octadecenoyl)-glycerol + octadecanoate + H(+)</text>
        <dbReference type="Rhea" id="RHEA:77103"/>
        <dbReference type="ChEBI" id="CHEBI:15377"/>
        <dbReference type="ChEBI" id="CHEBI:15378"/>
        <dbReference type="ChEBI" id="CHEBI:25629"/>
        <dbReference type="ChEBI" id="CHEBI:73990"/>
        <dbReference type="ChEBI" id="CHEBI:75468"/>
    </reaction>
</comment>
<dbReference type="PANTHER" id="PTHR46118">
    <property type="entry name" value="PROTEIN ABHD11"/>
    <property type="match status" value="1"/>
</dbReference>
<evidence type="ECO:0000313" key="13">
    <source>
        <dbReference type="EMBL" id="KAA0188596.1"/>
    </source>
</evidence>
<dbReference type="Gene3D" id="3.40.50.1820">
    <property type="entry name" value="alpha/beta hydrolase"/>
    <property type="match status" value="1"/>
</dbReference>
<evidence type="ECO:0000313" key="14">
    <source>
        <dbReference type="Proteomes" id="UP000728185"/>
    </source>
</evidence>
<dbReference type="EMBL" id="LUCM01008323">
    <property type="protein sequence ID" value="KAA0188596.1"/>
    <property type="molecule type" value="Genomic_DNA"/>
</dbReference>
<comment type="catalytic activity">
    <reaction evidence="9">
        <text>1,2-didecanoylglycerol + H2O = decanoylglycerol + decanoate + H(+)</text>
        <dbReference type="Rhea" id="RHEA:48596"/>
        <dbReference type="ChEBI" id="CHEBI:11152"/>
        <dbReference type="ChEBI" id="CHEBI:15377"/>
        <dbReference type="ChEBI" id="CHEBI:15378"/>
        <dbReference type="ChEBI" id="CHEBI:27689"/>
        <dbReference type="ChEBI" id="CHEBI:90605"/>
    </reaction>
</comment>
<comment type="caution">
    <text evidence="13">The sequence shown here is derived from an EMBL/GenBank/DDBJ whole genome shotgun (WGS) entry which is preliminary data.</text>
</comment>
<evidence type="ECO:0000256" key="1">
    <source>
        <dbReference type="ARBA" id="ARBA00008645"/>
    </source>
</evidence>
<evidence type="ECO:0000256" key="4">
    <source>
        <dbReference type="ARBA" id="ARBA00042703"/>
    </source>
</evidence>
<dbReference type="Proteomes" id="UP000728185">
    <property type="component" value="Unassembled WGS sequence"/>
</dbReference>
<evidence type="ECO:0000256" key="8">
    <source>
        <dbReference type="ARBA" id="ARBA00048283"/>
    </source>
</evidence>